<evidence type="ECO:0000313" key="2">
    <source>
        <dbReference type="EMBL" id="OMJ75610.1"/>
    </source>
</evidence>
<accession>A0A1R2BFW0</accession>
<dbReference type="Proteomes" id="UP000187209">
    <property type="component" value="Unassembled WGS sequence"/>
</dbReference>
<evidence type="ECO:0000313" key="3">
    <source>
        <dbReference type="Proteomes" id="UP000187209"/>
    </source>
</evidence>
<gene>
    <name evidence="2" type="ORF">SteCoe_25230</name>
</gene>
<dbReference type="PROSITE" id="PS50166">
    <property type="entry name" value="IMPORTIN_B_NT"/>
    <property type="match status" value="1"/>
</dbReference>
<protein>
    <recommendedName>
        <fullName evidence="1">Importin N-terminal domain-containing protein</fullName>
    </recommendedName>
</protein>
<dbReference type="GO" id="GO:0006886">
    <property type="term" value="P:intracellular protein transport"/>
    <property type="evidence" value="ECO:0007669"/>
    <property type="project" value="InterPro"/>
</dbReference>
<dbReference type="SUPFAM" id="SSF48371">
    <property type="entry name" value="ARM repeat"/>
    <property type="match status" value="1"/>
</dbReference>
<dbReference type="AlphaFoldDB" id="A0A1R2BFW0"/>
<reference evidence="2 3" key="1">
    <citation type="submission" date="2016-11" db="EMBL/GenBank/DDBJ databases">
        <title>The macronuclear genome of Stentor coeruleus: a giant cell with tiny introns.</title>
        <authorList>
            <person name="Slabodnick M."/>
            <person name="Ruby J.G."/>
            <person name="Reiff S.B."/>
            <person name="Swart E.C."/>
            <person name="Gosai S."/>
            <person name="Prabakaran S."/>
            <person name="Witkowska E."/>
            <person name="Larue G.E."/>
            <person name="Fisher S."/>
            <person name="Freeman R.M."/>
            <person name="Gunawardena J."/>
            <person name="Chu W."/>
            <person name="Stover N.A."/>
            <person name="Gregory B.D."/>
            <person name="Nowacki M."/>
            <person name="Derisi J."/>
            <person name="Roy S.W."/>
            <person name="Marshall W.F."/>
            <person name="Sood P."/>
        </authorList>
    </citation>
    <scope>NUCLEOTIDE SEQUENCE [LARGE SCALE GENOMIC DNA]</scope>
    <source>
        <strain evidence="2">WM001</strain>
    </source>
</reference>
<keyword evidence="3" id="KW-1185">Reference proteome</keyword>
<dbReference type="InterPro" id="IPR016024">
    <property type="entry name" value="ARM-type_fold"/>
</dbReference>
<dbReference type="Pfam" id="PF03810">
    <property type="entry name" value="IBN_N"/>
    <property type="match status" value="1"/>
</dbReference>
<comment type="caution">
    <text evidence="2">The sequence shown here is derived from an EMBL/GenBank/DDBJ whole genome shotgun (WGS) entry which is preliminary data.</text>
</comment>
<dbReference type="InterPro" id="IPR001494">
    <property type="entry name" value="Importin-beta_N"/>
</dbReference>
<dbReference type="InterPro" id="IPR011989">
    <property type="entry name" value="ARM-like"/>
</dbReference>
<dbReference type="EMBL" id="MPUH01000681">
    <property type="protein sequence ID" value="OMJ75610.1"/>
    <property type="molecule type" value="Genomic_DNA"/>
</dbReference>
<sequence>MELEICLLGTLEADVKLRKDCTDCLDKWSKEPDFIITLIEKYPGMNDSAQFMCMILIKNLITKYWLKKNRISDANKVQVKQFILTLLHVDDRKSKLVIEAVAMVNKYDFLDSWPGLLNYLAVVQHSELYLQILHRVLKIQLLKGSARCKNNVAELSKVILPMLIQLWTSYSEVLIEKIVTKFALVAYTQELLEHILSRVKSYIASDNFKLAKTVLKGMHVMIIKISNLLTPVATVLMEFYMQICKNYSSSTEQRKELLPYVFLSIKDMLTKFPQVAYIIKPDCENLLNKTLEAELDERWELWNNGDYSNFLDSTEEVEEDCVRKLQEALLKNFPDLFIVLKKMMRNDMSFLQVHTLCSFYSILYKFPQAIGENDYKIIITWLNEKELEGLEKLVILRDALILTRRWINLLSDYSLPYELLLRVKSFTSDTILLYECCLTLKQMTYMTLPAQTLIQIVNDFGLLAFQLIPAVQSPSCIWHLVTFISNLIQSSNSNDIFIQGLTNLGLSNLLVDSNEIVLSSISDMLEQLLIKFPGNNSLNEIIYIHLSTRLQRGDKSAFQFWLTFLNNFQGSHEPIDKLIPYLKEINQKNKWVNVKILEEYLLIYYEKSMFEKINELIYNCPELYKIHGNSEDDFIVLELILCMTIVASFGDENALKEVHNYLKIGKNDIYEEMCLTSSVMIISQILEKSPQYIAVVDFTLWFEKVQKLNNHNQIVLCTRALRKIIPYISQNLQGVVQEVVNKYCNFIENEDKKTSKSNFSDLSLSERFKRLMFA</sequence>
<organism evidence="2 3">
    <name type="scientific">Stentor coeruleus</name>
    <dbReference type="NCBI Taxonomy" id="5963"/>
    <lineage>
        <taxon>Eukaryota</taxon>
        <taxon>Sar</taxon>
        <taxon>Alveolata</taxon>
        <taxon>Ciliophora</taxon>
        <taxon>Postciliodesmatophora</taxon>
        <taxon>Heterotrichea</taxon>
        <taxon>Heterotrichida</taxon>
        <taxon>Stentoridae</taxon>
        <taxon>Stentor</taxon>
    </lineage>
</organism>
<name>A0A1R2BFW0_9CILI</name>
<evidence type="ECO:0000259" key="1">
    <source>
        <dbReference type="PROSITE" id="PS50166"/>
    </source>
</evidence>
<dbReference type="Gene3D" id="1.25.10.10">
    <property type="entry name" value="Leucine-rich Repeat Variant"/>
    <property type="match status" value="1"/>
</dbReference>
<proteinExistence type="predicted"/>
<feature type="domain" description="Importin N-terminal" evidence="1">
    <location>
        <begin position="21"/>
        <end position="89"/>
    </location>
</feature>
<dbReference type="GO" id="GO:0031267">
    <property type="term" value="F:small GTPase binding"/>
    <property type="evidence" value="ECO:0007669"/>
    <property type="project" value="InterPro"/>
</dbReference>